<comment type="caution">
    <text evidence="2">The sequence shown here is derived from an EMBL/GenBank/DDBJ whole genome shotgun (WGS) entry which is preliminary data.</text>
</comment>
<evidence type="ECO:0000313" key="3">
    <source>
        <dbReference type="Proteomes" id="UP000215595"/>
    </source>
</evidence>
<dbReference type="Proteomes" id="UP000215595">
    <property type="component" value="Unassembled WGS sequence"/>
</dbReference>
<sequence>MTLLLDANVAVWWLSNRRRLRPQVVDTIARSACLFSTASLLELTAKASTGRLIFTGSMKADLARLCVWLPVTAPHALHVQTLPRINNDPFDRVIVAQAMIEGLTLVTGDHLLADYGVPVLLT</sequence>
<dbReference type="PANTHER" id="PTHR36173">
    <property type="entry name" value="RIBONUCLEASE VAPC16-RELATED"/>
    <property type="match status" value="1"/>
</dbReference>
<dbReference type="EMBL" id="NCEB01000012">
    <property type="protein sequence ID" value="OYX33974.1"/>
    <property type="molecule type" value="Genomic_DNA"/>
</dbReference>
<reference evidence="2 3" key="1">
    <citation type="submission" date="2017-03" db="EMBL/GenBank/DDBJ databases">
        <title>Lifting the veil on microbial sulfur biogeochemistry in mining wastewaters.</title>
        <authorList>
            <person name="Kantor R.S."/>
            <person name="Colenbrander Nelson T."/>
            <person name="Marshall S."/>
            <person name="Bennett D."/>
            <person name="Apte S."/>
            <person name="Camacho D."/>
            <person name="Thomas B.C."/>
            <person name="Warren L.A."/>
            <person name="Banfield J.F."/>
        </authorList>
    </citation>
    <scope>NUCLEOTIDE SEQUENCE [LARGE SCALE GENOMIC DNA]</scope>
    <source>
        <strain evidence="2">32-69-9</strain>
    </source>
</reference>
<accession>A0A258FPV8</accession>
<proteinExistence type="predicted"/>
<dbReference type="InterPro" id="IPR052919">
    <property type="entry name" value="TA_system_RNase"/>
</dbReference>
<dbReference type="SUPFAM" id="SSF88723">
    <property type="entry name" value="PIN domain-like"/>
    <property type="match status" value="1"/>
</dbReference>
<organism evidence="2 3">
    <name type="scientific">Brevundimonas subvibrioides</name>
    <dbReference type="NCBI Taxonomy" id="74313"/>
    <lineage>
        <taxon>Bacteria</taxon>
        <taxon>Pseudomonadati</taxon>
        <taxon>Pseudomonadota</taxon>
        <taxon>Alphaproteobacteria</taxon>
        <taxon>Caulobacterales</taxon>
        <taxon>Caulobacteraceae</taxon>
        <taxon>Brevundimonas</taxon>
    </lineage>
</organism>
<dbReference type="InterPro" id="IPR029060">
    <property type="entry name" value="PIN-like_dom_sf"/>
</dbReference>
<evidence type="ECO:0000313" key="2">
    <source>
        <dbReference type="EMBL" id="OYX33974.1"/>
    </source>
</evidence>
<dbReference type="Gene3D" id="3.40.50.1010">
    <property type="entry name" value="5'-nuclease"/>
    <property type="match status" value="1"/>
</dbReference>
<dbReference type="PANTHER" id="PTHR36173:SF2">
    <property type="entry name" value="RIBONUCLEASE VAPC16"/>
    <property type="match status" value="1"/>
</dbReference>
<protein>
    <recommendedName>
        <fullName evidence="1">PIN domain-containing protein</fullName>
    </recommendedName>
</protein>
<dbReference type="CDD" id="cd09872">
    <property type="entry name" value="PIN_Sll0205-like"/>
    <property type="match status" value="1"/>
</dbReference>
<dbReference type="Pfam" id="PF01850">
    <property type="entry name" value="PIN"/>
    <property type="match status" value="1"/>
</dbReference>
<gene>
    <name evidence="2" type="ORF">B7Z01_07380</name>
</gene>
<name>A0A258FPV8_9CAUL</name>
<dbReference type="InterPro" id="IPR002716">
    <property type="entry name" value="PIN_dom"/>
</dbReference>
<dbReference type="InterPro" id="IPR041705">
    <property type="entry name" value="PIN_Sll0205"/>
</dbReference>
<dbReference type="AlphaFoldDB" id="A0A258FPV8"/>
<evidence type="ECO:0000259" key="1">
    <source>
        <dbReference type="Pfam" id="PF01850"/>
    </source>
</evidence>
<feature type="domain" description="PIN" evidence="1">
    <location>
        <begin position="4"/>
        <end position="115"/>
    </location>
</feature>